<comment type="caution">
    <text evidence="2">The sequence shown here is derived from an EMBL/GenBank/DDBJ whole genome shotgun (WGS) entry which is preliminary data.</text>
</comment>
<protein>
    <recommendedName>
        <fullName evidence="4">DUF2339 domain-containing protein</fullName>
    </recommendedName>
</protein>
<feature type="transmembrane region" description="Helical" evidence="1">
    <location>
        <begin position="156"/>
        <end position="175"/>
    </location>
</feature>
<evidence type="ECO:0000313" key="3">
    <source>
        <dbReference type="Proteomes" id="UP000265540"/>
    </source>
</evidence>
<sequence length="267" mass="30497">MKFIERIEKKHRYIIQSLLIGFFLYLASVPFYNSSLYLRAGLGFAFITAGVLFTQYPNITFKNFFMSALVPVHLLLGALLTLKYYPNLSLLFRVIIILVFSFMYYVVSLVENIFLVVQDREEVIPLYRVAIVWGQIVLVSVAIPLYAGLFKIPTNAYVQVILLSASVFMLNLYQIWCHRYENKLKPLGVLGSIGLSLFVTFLVAAVGLAVSFIPTESFLRSLLVSAVLMFGLVYISSYFKNEITKRLLAEYIFIILIFLAILMAFRP</sequence>
<keyword evidence="1" id="KW-0472">Membrane</keyword>
<accession>A0A3A4ZDM1</accession>
<evidence type="ECO:0008006" key="4">
    <source>
        <dbReference type="Google" id="ProtNLM"/>
    </source>
</evidence>
<feature type="transmembrane region" description="Helical" evidence="1">
    <location>
        <begin position="12"/>
        <end position="30"/>
    </location>
</feature>
<feature type="transmembrane region" description="Helical" evidence="1">
    <location>
        <begin position="218"/>
        <end position="235"/>
    </location>
</feature>
<evidence type="ECO:0000256" key="1">
    <source>
        <dbReference type="SAM" id="Phobius"/>
    </source>
</evidence>
<gene>
    <name evidence="2" type="ORF">C4561_02700</name>
</gene>
<name>A0A3A4ZDM1_UNCKA</name>
<dbReference type="Proteomes" id="UP000265540">
    <property type="component" value="Unassembled WGS sequence"/>
</dbReference>
<organism evidence="2 3">
    <name type="scientific">candidate division WWE3 bacterium</name>
    <dbReference type="NCBI Taxonomy" id="2053526"/>
    <lineage>
        <taxon>Bacteria</taxon>
        <taxon>Katanobacteria</taxon>
    </lineage>
</organism>
<keyword evidence="1" id="KW-1133">Transmembrane helix</keyword>
<dbReference type="AlphaFoldDB" id="A0A3A4ZDM1"/>
<keyword evidence="1" id="KW-0812">Transmembrane</keyword>
<evidence type="ECO:0000313" key="2">
    <source>
        <dbReference type="EMBL" id="RJR27315.1"/>
    </source>
</evidence>
<reference evidence="2 3" key="1">
    <citation type="journal article" date="2017" name="ISME J.">
        <title>Energy and carbon metabolisms in a deep terrestrial subsurface fluid microbial community.</title>
        <authorList>
            <person name="Momper L."/>
            <person name="Jungbluth S.P."/>
            <person name="Lee M.D."/>
            <person name="Amend J.P."/>
        </authorList>
    </citation>
    <scope>NUCLEOTIDE SEQUENCE [LARGE SCALE GENOMIC DNA]</scope>
    <source>
        <strain evidence="2">SURF_46</strain>
    </source>
</reference>
<feature type="transmembrane region" description="Helical" evidence="1">
    <location>
        <begin position="129"/>
        <end position="150"/>
    </location>
</feature>
<feature type="transmembrane region" description="Helical" evidence="1">
    <location>
        <begin position="36"/>
        <end position="53"/>
    </location>
</feature>
<feature type="transmembrane region" description="Helical" evidence="1">
    <location>
        <begin position="65"/>
        <end position="85"/>
    </location>
</feature>
<proteinExistence type="predicted"/>
<feature type="transmembrane region" description="Helical" evidence="1">
    <location>
        <begin position="187"/>
        <end position="212"/>
    </location>
</feature>
<dbReference type="EMBL" id="QZJF01000013">
    <property type="protein sequence ID" value="RJR27315.1"/>
    <property type="molecule type" value="Genomic_DNA"/>
</dbReference>
<feature type="transmembrane region" description="Helical" evidence="1">
    <location>
        <begin position="91"/>
        <end position="117"/>
    </location>
</feature>
<feature type="transmembrane region" description="Helical" evidence="1">
    <location>
        <begin position="247"/>
        <end position="265"/>
    </location>
</feature>